<dbReference type="EMBL" id="JAGGNH010000004">
    <property type="protein sequence ID" value="KAJ0975284.1"/>
    <property type="molecule type" value="Genomic_DNA"/>
</dbReference>
<comment type="caution">
    <text evidence="3">The sequence shown here is derived from an EMBL/GenBank/DDBJ whole genome shotgun (WGS) entry which is preliminary data.</text>
</comment>
<feature type="compositionally biased region" description="Polar residues" evidence="1">
    <location>
        <begin position="565"/>
        <end position="583"/>
    </location>
</feature>
<dbReference type="Proteomes" id="UP001085076">
    <property type="component" value="Miscellaneous, Linkage group lg04"/>
</dbReference>
<dbReference type="AlphaFoldDB" id="A0A9D5CLR8"/>
<feature type="compositionally biased region" description="Polar residues" evidence="1">
    <location>
        <begin position="756"/>
        <end position="771"/>
    </location>
</feature>
<feature type="compositionally biased region" description="Basic and acidic residues" evidence="1">
    <location>
        <begin position="584"/>
        <end position="595"/>
    </location>
</feature>
<evidence type="ECO:0000259" key="2">
    <source>
        <dbReference type="SMART" id="SM00343"/>
    </source>
</evidence>
<feature type="compositionally biased region" description="Basic and acidic residues" evidence="1">
    <location>
        <begin position="247"/>
        <end position="258"/>
    </location>
</feature>
<feature type="domain" description="CCHC-type" evidence="2">
    <location>
        <begin position="183"/>
        <end position="199"/>
    </location>
</feature>
<feature type="compositionally biased region" description="Basic and acidic residues" evidence="1">
    <location>
        <begin position="1"/>
        <end position="46"/>
    </location>
</feature>
<name>A0A9D5CLR8_9LILI</name>
<keyword evidence="4" id="KW-1185">Reference proteome</keyword>
<dbReference type="InterPro" id="IPR036875">
    <property type="entry name" value="Znf_CCHC_sf"/>
</dbReference>
<reference evidence="3" key="2">
    <citation type="journal article" date="2022" name="Hortic Res">
        <title>The genome of Dioscorea zingiberensis sheds light on the biosynthesis, origin and evolution of the medicinally important diosgenin saponins.</title>
        <authorList>
            <person name="Li Y."/>
            <person name="Tan C."/>
            <person name="Li Z."/>
            <person name="Guo J."/>
            <person name="Li S."/>
            <person name="Chen X."/>
            <person name="Wang C."/>
            <person name="Dai X."/>
            <person name="Yang H."/>
            <person name="Song W."/>
            <person name="Hou L."/>
            <person name="Xu J."/>
            <person name="Tong Z."/>
            <person name="Xu A."/>
            <person name="Yuan X."/>
            <person name="Wang W."/>
            <person name="Yang Q."/>
            <person name="Chen L."/>
            <person name="Sun Z."/>
            <person name="Wang K."/>
            <person name="Pan B."/>
            <person name="Chen J."/>
            <person name="Bao Y."/>
            <person name="Liu F."/>
            <person name="Qi X."/>
            <person name="Gang D.R."/>
            <person name="Wen J."/>
            <person name="Li J."/>
        </authorList>
    </citation>
    <scope>NUCLEOTIDE SEQUENCE</scope>
    <source>
        <strain evidence="3">Dzin_1.0</strain>
    </source>
</reference>
<feature type="region of interest" description="Disordered" evidence="1">
    <location>
        <begin position="756"/>
        <end position="840"/>
    </location>
</feature>
<dbReference type="OrthoDB" id="5967017at2759"/>
<feature type="compositionally biased region" description="Basic residues" evidence="1">
    <location>
        <begin position="821"/>
        <end position="834"/>
    </location>
</feature>
<evidence type="ECO:0000256" key="1">
    <source>
        <dbReference type="SAM" id="MobiDB-lite"/>
    </source>
</evidence>
<feature type="region of interest" description="Disordered" evidence="1">
    <location>
        <begin position="1"/>
        <end position="144"/>
    </location>
</feature>
<feature type="compositionally biased region" description="Polar residues" evidence="1">
    <location>
        <begin position="489"/>
        <end position="498"/>
    </location>
</feature>
<feature type="compositionally biased region" description="Basic and acidic residues" evidence="1">
    <location>
        <begin position="55"/>
        <end position="74"/>
    </location>
</feature>
<sequence length="901" mass="101657">MDSGDFRRKGDFRRGGDNSYRHGGEDRREHRREEDGYRRDDRDSYRSEGGGYRCGGDDSWRDGREPRHDKENRREWKRKPSPTSLRSATRNIQDLREETQEGVGRNQRRRQLSYVNVLRGDTPEDRPLPPPAETQQDNEGWEKATRKKFRCISGEPRKEIAGKPTLQRRSPPTIRTPTGTIEVCGQCLRPGHKADECRREVTCRRCGGVGHKEVICKEVHRKILYTTTKNTTQDTKIQQKKPPAKGKKIDGEKPKEAPVKIPNQLPVTGKAKQTGERAGEYENHYISLAQDSNMIAGKEKMRRFSIAKITEARGVIVDGHKVEELLKGRINAQWNWDARILRDGRYIIECPSAVIARQIEKAGKMESPEFTLEFTPWTTALYRPAKAEGALRWVLVKNLPMCFRDLESIARMLKPVGDLVLIGERGAHDTEDFRAFIRIRRPRRLPSAIHCSVSTLQHTYIVELEEGQPELPWSPHRQSGEGKVGNLKGNKTPNQAGNDHQRMEKTLPSRPDKGKAPMESMHPPPVSIATDRGRGVIIRERNELERGDGQAAERQIQKKKIGDGRSTTPAPVTGGASTLNTEVTARHGRDAEVKGMGKNIPDKAASAAQQGREHSTVNGQLPEETEEFDFEATVMAMAAQQASTITTAAVDQINHEGQRETYPMSQVDPDMAHLVNETGPMKPPDPKELDVMILSMNEASPTTYPYIMAPTQPFNNIFKTVVGKIETDLREKTSLKLIANTWNLITDEAWRQITNGNVPTNNPMEPQQNMNKPGITEMESPQKTTKKPKLTQASIPKGRGRPKKTKPPEVHAVDTKPNNQTKKKRTYTRKCKRKEHPELEDDQLNLSSVPITLSDWPEEEIIARTIKVGIHLDQSGGNAKRILRHMRNTEITGKEGVQGSN</sequence>
<dbReference type="GO" id="GO:0003676">
    <property type="term" value="F:nucleic acid binding"/>
    <property type="evidence" value="ECO:0007669"/>
    <property type="project" value="InterPro"/>
</dbReference>
<dbReference type="GO" id="GO:0008270">
    <property type="term" value="F:zinc ion binding"/>
    <property type="evidence" value="ECO:0007669"/>
    <property type="project" value="InterPro"/>
</dbReference>
<feature type="compositionally biased region" description="Polar residues" evidence="1">
    <location>
        <begin position="81"/>
        <end position="92"/>
    </location>
</feature>
<protein>
    <recommendedName>
        <fullName evidence="2">CCHC-type domain-containing protein</fullName>
    </recommendedName>
</protein>
<feature type="compositionally biased region" description="Basic and acidic residues" evidence="1">
    <location>
        <begin position="499"/>
        <end position="516"/>
    </location>
</feature>
<evidence type="ECO:0000313" key="4">
    <source>
        <dbReference type="Proteomes" id="UP001085076"/>
    </source>
</evidence>
<dbReference type="SUPFAM" id="SSF57756">
    <property type="entry name" value="Retrovirus zinc finger-like domains"/>
    <property type="match status" value="1"/>
</dbReference>
<evidence type="ECO:0000313" key="3">
    <source>
        <dbReference type="EMBL" id="KAJ0975284.1"/>
    </source>
</evidence>
<dbReference type="InterPro" id="IPR001878">
    <property type="entry name" value="Znf_CCHC"/>
</dbReference>
<reference evidence="3" key="1">
    <citation type="submission" date="2021-03" db="EMBL/GenBank/DDBJ databases">
        <authorList>
            <person name="Li Z."/>
            <person name="Yang C."/>
        </authorList>
    </citation>
    <scope>NUCLEOTIDE SEQUENCE</scope>
    <source>
        <strain evidence="3">Dzin_1.0</strain>
        <tissue evidence="3">Leaf</tissue>
    </source>
</reference>
<feature type="region of interest" description="Disordered" evidence="1">
    <location>
        <begin position="231"/>
        <end position="260"/>
    </location>
</feature>
<dbReference type="SMART" id="SM00343">
    <property type="entry name" value="ZnF_C2HC"/>
    <property type="match status" value="2"/>
</dbReference>
<feature type="region of interest" description="Disordered" evidence="1">
    <location>
        <begin position="470"/>
        <end position="529"/>
    </location>
</feature>
<feature type="domain" description="CCHC-type" evidence="2">
    <location>
        <begin position="202"/>
        <end position="218"/>
    </location>
</feature>
<accession>A0A9D5CLR8</accession>
<gene>
    <name evidence="3" type="ORF">J5N97_017249</name>
</gene>
<organism evidence="3 4">
    <name type="scientific">Dioscorea zingiberensis</name>
    <dbReference type="NCBI Taxonomy" id="325984"/>
    <lineage>
        <taxon>Eukaryota</taxon>
        <taxon>Viridiplantae</taxon>
        <taxon>Streptophyta</taxon>
        <taxon>Embryophyta</taxon>
        <taxon>Tracheophyta</taxon>
        <taxon>Spermatophyta</taxon>
        <taxon>Magnoliopsida</taxon>
        <taxon>Liliopsida</taxon>
        <taxon>Dioscoreales</taxon>
        <taxon>Dioscoreaceae</taxon>
        <taxon>Dioscorea</taxon>
    </lineage>
</organism>
<proteinExistence type="predicted"/>
<feature type="region of interest" description="Disordered" evidence="1">
    <location>
        <begin position="544"/>
        <end position="621"/>
    </location>
</feature>